<dbReference type="Proteomes" id="UP000042958">
    <property type="component" value="Unassembled WGS sequence"/>
</dbReference>
<reference evidence="9" key="1">
    <citation type="journal article" date="2015" name="Genome Announc.">
        <title>Draft genome sequence of the fungus Penicillium brasilianum MG11.</title>
        <authorList>
            <person name="Horn F."/>
            <person name="Linde J."/>
            <person name="Mattern D.J."/>
            <person name="Walther G."/>
            <person name="Guthke R."/>
            <person name="Brakhage A.A."/>
            <person name="Valiante V."/>
        </authorList>
    </citation>
    <scope>NUCLEOTIDE SEQUENCE [LARGE SCALE GENOMIC DNA]</scope>
    <source>
        <strain evidence="9">MG11</strain>
    </source>
</reference>
<feature type="transmembrane region" description="Helical" evidence="6">
    <location>
        <begin position="345"/>
        <end position="366"/>
    </location>
</feature>
<evidence type="ECO:0000256" key="2">
    <source>
        <dbReference type="ARBA" id="ARBA00008066"/>
    </source>
</evidence>
<organism evidence="8 9">
    <name type="scientific">Penicillium brasilianum</name>
    <dbReference type="NCBI Taxonomy" id="104259"/>
    <lineage>
        <taxon>Eukaryota</taxon>
        <taxon>Fungi</taxon>
        <taxon>Dikarya</taxon>
        <taxon>Ascomycota</taxon>
        <taxon>Pezizomycotina</taxon>
        <taxon>Eurotiomycetes</taxon>
        <taxon>Eurotiomycetidae</taxon>
        <taxon>Eurotiales</taxon>
        <taxon>Aspergillaceae</taxon>
        <taxon>Penicillium</taxon>
    </lineage>
</organism>
<dbReference type="GO" id="GO:0015179">
    <property type="term" value="F:L-amino acid transmembrane transporter activity"/>
    <property type="evidence" value="ECO:0007669"/>
    <property type="project" value="TreeGrafter"/>
</dbReference>
<keyword evidence="4 6" id="KW-1133">Transmembrane helix</keyword>
<dbReference type="Pfam" id="PF01490">
    <property type="entry name" value="Aa_trans"/>
    <property type="match status" value="1"/>
</dbReference>
<feature type="domain" description="Amino acid transporter transmembrane" evidence="7">
    <location>
        <begin position="51"/>
        <end position="433"/>
    </location>
</feature>
<evidence type="ECO:0000256" key="4">
    <source>
        <dbReference type="ARBA" id="ARBA00022989"/>
    </source>
</evidence>
<gene>
    <name evidence="8" type="ORF">PMG11_07704</name>
</gene>
<protein>
    <recommendedName>
        <fullName evidence="7">Amino acid transporter transmembrane domain-containing protein</fullName>
    </recommendedName>
</protein>
<feature type="transmembrane region" description="Helical" evidence="6">
    <location>
        <begin position="192"/>
        <end position="210"/>
    </location>
</feature>
<keyword evidence="9" id="KW-1185">Reference proteome</keyword>
<dbReference type="InterPro" id="IPR013057">
    <property type="entry name" value="AA_transpt_TM"/>
</dbReference>
<comment type="subcellular location">
    <subcellularLocation>
        <location evidence="1">Membrane</location>
        <topology evidence="1">Multi-pass membrane protein</topology>
    </subcellularLocation>
</comment>
<evidence type="ECO:0000259" key="7">
    <source>
        <dbReference type="Pfam" id="PF01490"/>
    </source>
</evidence>
<feature type="transmembrane region" description="Helical" evidence="6">
    <location>
        <begin position="163"/>
        <end position="180"/>
    </location>
</feature>
<feature type="transmembrane region" description="Helical" evidence="6">
    <location>
        <begin position="52"/>
        <end position="71"/>
    </location>
</feature>
<dbReference type="GO" id="GO:0016020">
    <property type="term" value="C:membrane"/>
    <property type="evidence" value="ECO:0007669"/>
    <property type="project" value="UniProtKB-SubCell"/>
</dbReference>
<dbReference type="PANTHER" id="PTHR22950:SF479">
    <property type="entry name" value="AMINO ACID TRANSPORTER (EUROFUNG)-RELATED"/>
    <property type="match status" value="1"/>
</dbReference>
<evidence type="ECO:0000256" key="1">
    <source>
        <dbReference type="ARBA" id="ARBA00004141"/>
    </source>
</evidence>
<keyword evidence="3 6" id="KW-0812">Transmembrane</keyword>
<sequence length="460" mass="49922">MDHPNPCKTGIADYELGLPIGKAAATPTPCIAKLDPFGDESDAGLKYKIMTWWQAGMVMLAETISLGILALPKALATLGLIPGVFTILTVGIISIYTGFTIGTLKSQYMQIHSMADAGGLLMGRAGQVVLGVAQLVSYIFVMGSHVLTFSIMMNVLTDHGSCTLLYSALGLLVSFILTLPRRLGKLSHLSSVSFVSIVMAILVTMISIVISKGSPASIPLISPAPAMHEACLAFANIVFAYAGHVAFFTMFSELQEIKDYPRALTMLHLCEMILYTITAIVIYAHAGPLVKSPALNSAEDLFRKISFGLAIPTIVIGGVVNAHVGAKYMYVHIFRGSKAIHAQTCTARASWVAICVVMWILSWIIAEVIPVFNDVLGLASSLFASWFTFGLPGMFWLFLNRHRWFMARNQMLFFCINIGLIFLAFIICLIGVYSSAQSIFHNLRNGARPGIFSCADNSLY</sequence>
<dbReference type="FunFam" id="1.20.1740.10:FF:000039">
    <property type="entry name" value="Neutral amino acid transporter (Eurofung)"/>
    <property type="match status" value="1"/>
</dbReference>
<feature type="transmembrane region" description="Helical" evidence="6">
    <location>
        <begin position="305"/>
        <end position="324"/>
    </location>
</feature>
<dbReference type="EMBL" id="CDHK01000007">
    <property type="protein sequence ID" value="CEJ59068.1"/>
    <property type="molecule type" value="Genomic_DNA"/>
</dbReference>
<dbReference type="PANTHER" id="PTHR22950">
    <property type="entry name" value="AMINO ACID TRANSPORTER"/>
    <property type="match status" value="1"/>
</dbReference>
<dbReference type="AlphaFoldDB" id="A0A0F7TQM4"/>
<feature type="transmembrane region" description="Helical" evidence="6">
    <location>
        <begin position="263"/>
        <end position="285"/>
    </location>
</feature>
<evidence type="ECO:0000256" key="5">
    <source>
        <dbReference type="ARBA" id="ARBA00023136"/>
    </source>
</evidence>
<evidence type="ECO:0000256" key="3">
    <source>
        <dbReference type="ARBA" id="ARBA00022692"/>
    </source>
</evidence>
<feature type="transmembrane region" description="Helical" evidence="6">
    <location>
        <begin position="125"/>
        <end position="151"/>
    </location>
</feature>
<feature type="transmembrane region" description="Helical" evidence="6">
    <location>
        <begin position="378"/>
        <end position="399"/>
    </location>
</feature>
<comment type="similarity">
    <text evidence="2">Belongs to the amino acid/polyamine transporter 2 family.</text>
</comment>
<keyword evidence="5 6" id="KW-0472">Membrane</keyword>
<feature type="transmembrane region" description="Helical" evidence="6">
    <location>
        <begin position="83"/>
        <end position="104"/>
    </location>
</feature>
<feature type="transmembrane region" description="Helical" evidence="6">
    <location>
        <begin position="230"/>
        <end position="251"/>
    </location>
</feature>
<name>A0A0F7TQM4_PENBI</name>
<feature type="transmembrane region" description="Helical" evidence="6">
    <location>
        <begin position="411"/>
        <end position="433"/>
    </location>
</feature>
<evidence type="ECO:0000313" key="8">
    <source>
        <dbReference type="EMBL" id="CEJ59068.1"/>
    </source>
</evidence>
<accession>A0A0F7TQM4</accession>
<proteinExistence type="inferred from homology"/>
<dbReference type="STRING" id="104259.A0A0F7TQM4"/>
<evidence type="ECO:0000256" key="6">
    <source>
        <dbReference type="SAM" id="Phobius"/>
    </source>
</evidence>
<dbReference type="OrthoDB" id="40134at2759"/>
<evidence type="ECO:0000313" key="9">
    <source>
        <dbReference type="Proteomes" id="UP000042958"/>
    </source>
</evidence>